<dbReference type="GO" id="GO:0016791">
    <property type="term" value="F:phosphatase activity"/>
    <property type="evidence" value="ECO:0007669"/>
    <property type="project" value="TreeGrafter"/>
</dbReference>
<dbReference type="SUPFAM" id="SSF53254">
    <property type="entry name" value="Phosphoglycerate mutase-like"/>
    <property type="match status" value="1"/>
</dbReference>
<dbReference type="PANTHER" id="PTHR48100:SF1">
    <property type="entry name" value="HISTIDINE PHOSPHATASE FAMILY PROTEIN-RELATED"/>
    <property type="match status" value="1"/>
</dbReference>
<evidence type="ECO:0000256" key="3">
    <source>
        <dbReference type="PIRSR" id="PIRSR613078-1"/>
    </source>
</evidence>
<feature type="active site" description="Proton donor/acceptor" evidence="3">
    <location>
        <position position="82"/>
    </location>
</feature>
<dbReference type="EMBL" id="CP002691">
    <property type="protein sequence ID" value="AEE53780.1"/>
    <property type="molecule type" value="Genomic_DNA"/>
</dbReference>
<feature type="binding site" evidence="4">
    <location>
        <position position="59"/>
    </location>
    <ligand>
        <name>substrate</name>
    </ligand>
</feature>
<evidence type="ECO:0000313" key="5">
    <source>
        <dbReference type="EMBL" id="AEE53780.1"/>
    </source>
</evidence>
<reference key="2">
    <citation type="submission" date="2011-04" db="EMBL/GenBank/DDBJ databases">
        <title>Complete sequence of chromosome of Haliscomenobacter hydrossis DSM 1100.</title>
        <authorList>
            <consortium name="US DOE Joint Genome Institute (JGI-PGF)"/>
            <person name="Lucas S."/>
            <person name="Han J."/>
            <person name="Lapidus A."/>
            <person name="Bruce D."/>
            <person name="Goodwin L."/>
            <person name="Pitluck S."/>
            <person name="Peters L."/>
            <person name="Kyrpides N."/>
            <person name="Mavromatis K."/>
            <person name="Ivanova N."/>
            <person name="Ovchinnikova G."/>
            <person name="Pagani I."/>
            <person name="Daligault H."/>
            <person name="Detter J.C."/>
            <person name="Han C."/>
            <person name="Land M."/>
            <person name="Hauser L."/>
            <person name="Markowitz V."/>
            <person name="Cheng J.-F."/>
            <person name="Hugenholtz P."/>
            <person name="Woyke T."/>
            <person name="Wu D."/>
            <person name="Verbarg S."/>
            <person name="Frueling A."/>
            <person name="Brambilla E."/>
            <person name="Klenk H.-P."/>
            <person name="Eisen J.A."/>
        </authorList>
    </citation>
    <scope>NUCLEOTIDE SEQUENCE</scope>
    <source>
        <strain>DSM 1100</strain>
    </source>
</reference>
<dbReference type="PIRSF" id="PIRSF000709">
    <property type="entry name" value="6PFK_2-Ptase"/>
    <property type="match status" value="1"/>
</dbReference>
<feature type="active site" description="Tele-phosphohistidine intermediate" evidence="3">
    <location>
        <position position="9"/>
    </location>
</feature>
<feature type="binding site" evidence="4">
    <location>
        <begin position="8"/>
        <end position="15"/>
    </location>
    <ligand>
        <name>substrate</name>
    </ligand>
</feature>
<dbReference type="InterPro" id="IPR050275">
    <property type="entry name" value="PGM_Phosphatase"/>
</dbReference>
<dbReference type="GO" id="GO:0005737">
    <property type="term" value="C:cytoplasm"/>
    <property type="evidence" value="ECO:0007669"/>
    <property type="project" value="TreeGrafter"/>
</dbReference>
<dbReference type="InterPro" id="IPR029033">
    <property type="entry name" value="His_PPase_superfam"/>
</dbReference>
<dbReference type="SMART" id="SM00855">
    <property type="entry name" value="PGAM"/>
    <property type="match status" value="1"/>
</dbReference>
<sequence>MKNIFIIRHGETELNRKGIVQGSGVDTHLNELGQKQAQSFFARYRAEPFEVVLTSALRRTHQTVQGFIEMGIPWEQWAEINEISWGIHEGKVNTPEMHQEYTTMTNAWQKGDYTAKINGGESAQELANRIQHFVEHLKGRTEKNILICSHGRAMRCLMCVLKEMPLYKMDHFKHTNTGLYKVLFDGNVFHFELSNNLSHLELIPTL</sequence>
<organism evidence="5 6">
    <name type="scientific">Haliscomenobacter hydrossis (strain ATCC 27775 / DSM 1100 / LMG 10767 / O)</name>
    <dbReference type="NCBI Taxonomy" id="760192"/>
    <lineage>
        <taxon>Bacteria</taxon>
        <taxon>Pseudomonadati</taxon>
        <taxon>Bacteroidota</taxon>
        <taxon>Saprospiria</taxon>
        <taxon>Saprospirales</taxon>
        <taxon>Haliscomenobacteraceae</taxon>
        <taxon>Haliscomenobacter</taxon>
    </lineage>
</organism>
<protein>
    <submittedName>
        <fullName evidence="5">Phosphoglycerate mutase</fullName>
    </submittedName>
</protein>
<dbReference type="OrthoDB" id="9782128at2"/>
<dbReference type="KEGG" id="hhy:Halhy_5957"/>
<accession>F4L0A7</accession>
<evidence type="ECO:0000256" key="4">
    <source>
        <dbReference type="PIRSR" id="PIRSR613078-2"/>
    </source>
</evidence>
<dbReference type="CDD" id="cd07067">
    <property type="entry name" value="HP_PGM_like"/>
    <property type="match status" value="1"/>
</dbReference>
<dbReference type="STRING" id="760192.Halhy_5957"/>
<dbReference type="eggNOG" id="COG0406">
    <property type="taxonomic scope" value="Bacteria"/>
</dbReference>
<dbReference type="Pfam" id="PF00300">
    <property type="entry name" value="His_Phos_1"/>
    <property type="match status" value="1"/>
</dbReference>
<gene>
    <name evidence="5" type="ordered locus">Halhy_5957</name>
</gene>
<proteinExistence type="predicted"/>
<evidence type="ECO:0000256" key="1">
    <source>
        <dbReference type="ARBA" id="ARBA00023152"/>
    </source>
</evidence>
<dbReference type="AlphaFoldDB" id="F4L0A7"/>
<keyword evidence="2" id="KW-0413">Isomerase</keyword>
<dbReference type="InterPro" id="IPR001345">
    <property type="entry name" value="PG/BPGM_mutase_AS"/>
</dbReference>
<reference evidence="5 6" key="1">
    <citation type="journal article" date="2011" name="Stand. Genomic Sci.">
        <title>Complete genome sequence of Haliscomenobacter hydrossis type strain (O).</title>
        <authorList>
            <consortium name="US DOE Joint Genome Institute (JGI-PGF)"/>
            <person name="Daligault H."/>
            <person name="Lapidus A."/>
            <person name="Zeytun A."/>
            <person name="Nolan M."/>
            <person name="Lucas S."/>
            <person name="Del Rio T.G."/>
            <person name="Tice H."/>
            <person name="Cheng J.F."/>
            <person name="Tapia R."/>
            <person name="Han C."/>
            <person name="Goodwin L."/>
            <person name="Pitluck S."/>
            <person name="Liolios K."/>
            <person name="Pagani I."/>
            <person name="Ivanova N."/>
            <person name="Huntemann M."/>
            <person name="Mavromatis K."/>
            <person name="Mikhailova N."/>
            <person name="Pati A."/>
            <person name="Chen A."/>
            <person name="Palaniappan K."/>
            <person name="Land M."/>
            <person name="Hauser L."/>
            <person name="Brambilla E.M."/>
            <person name="Rohde M."/>
            <person name="Verbarg S."/>
            <person name="Goker M."/>
            <person name="Bristow J."/>
            <person name="Eisen J.A."/>
            <person name="Markowitz V."/>
            <person name="Hugenholtz P."/>
            <person name="Kyrpides N.C."/>
            <person name="Klenk H.P."/>
            <person name="Woyke T."/>
        </authorList>
    </citation>
    <scope>NUCLEOTIDE SEQUENCE [LARGE SCALE GENOMIC DNA]</scope>
    <source>
        <strain evidence="6">ATCC 27775 / DSM 1100 / LMG 10767 / O</strain>
    </source>
</reference>
<evidence type="ECO:0000313" key="6">
    <source>
        <dbReference type="Proteomes" id="UP000008461"/>
    </source>
</evidence>
<dbReference type="Proteomes" id="UP000008461">
    <property type="component" value="Chromosome"/>
</dbReference>
<dbReference type="Gene3D" id="3.40.50.1240">
    <property type="entry name" value="Phosphoglycerate mutase-like"/>
    <property type="match status" value="1"/>
</dbReference>
<keyword evidence="1" id="KW-0324">Glycolysis</keyword>
<dbReference type="PROSITE" id="PS00175">
    <property type="entry name" value="PG_MUTASE"/>
    <property type="match status" value="1"/>
</dbReference>
<evidence type="ECO:0000256" key="2">
    <source>
        <dbReference type="ARBA" id="ARBA00023235"/>
    </source>
</evidence>
<dbReference type="RefSeq" id="WP_013768308.1">
    <property type="nucleotide sequence ID" value="NC_015510.1"/>
</dbReference>
<dbReference type="InterPro" id="IPR013078">
    <property type="entry name" value="His_Pase_superF_clade-1"/>
</dbReference>
<dbReference type="PANTHER" id="PTHR48100">
    <property type="entry name" value="BROAD-SPECIFICITY PHOSPHATASE YOR283W-RELATED"/>
    <property type="match status" value="1"/>
</dbReference>
<dbReference type="HOGENOM" id="CLU_033323_9_5_10"/>
<name>F4L0A7_HALH1</name>
<keyword evidence="6" id="KW-1185">Reference proteome</keyword>